<keyword evidence="1" id="KW-1133">Transmembrane helix</keyword>
<organism evidence="2 3">
    <name type="scientific">Hymenobacter monticola</name>
    <dbReference type="NCBI Taxonomy" id="1705399"/>
    <lineage>
        <taxon>Bacteria</taxon>
        <taxon>Pseudomonadati</taxon>
        <taxon>Bacteroidota</taxon>
        <taxon>Cytophagia</taxon>
        <taxon>Cytophagales</taxon>
        <taxon>Hymenobacteraceae</taxon>
        <taxon>Hymenobacter</taxon>
    </lineage>
</organism>
<evidence type="ECO:0008006" key="4">
    <source>
        <dbReference type="Google" id="ProtNLM"/>
    </source>
</evidence>
<feature type="transmembrane region" description="Helical" evidence="1">
    <location>
        <begin position="12"/>
        <end position="34"/>
    </location>
</feature>
<dbReference type="Proteomes" id="UP000831390">
    <property type="component" value="Chromosome"/>
</dbReference>
<accession>A0ABY4B784</accession>
<evidence type="ECO:0000256" key="1">
    <source>
        <dbReference type="SAM" id="Phobius"/>
    </source>
</evidence>
<dbReference type="EMBL" id="CP094534">
    <property type="protein sequence ID" value="UOE33866.1"/>
    <property type="molecule type" value="Genomic_DNA"/>
</dbReference>
<evidence type="ECO:0000313" key="3">
    <source>
        <dbReference type="Proteomes" id="UP000831390"/>
    </source>
</evidence>
<evidence type="ECO:0000313" key="2">
    <source>
        <dbReference type="EMBL" id="UOE33866.1"/>
    </source>
</evidence>
<dbReference type="RefSeq" id="WP_243514278.1">
    <property type="nucleotide sequence ID" value="NZ_CP094534.1"/>
</dbReference>
<name>A0ABY4B784_9BACT</name>
<protein>
    <recommendedName>
        <fullName evidence="4">DUF3592 domain-containing protein</fullName>
    </recommendedName>
</protein>
<keyword evidence="1" id="KW-0812">Transmembrane</keyword>
<keyword evidence="1" id="KW-0472">Membrane</keyword>
<reference evidence="2 3" key="1">
    <citation type="submission" date="2022-03" db="EMBL/GenBank/DDBJ databases">
        <title>Hymenobactersp. isolated from the air.</title>
        <authorList>
            <person name="Won M."/>
            <person name="Kwon S.-W."/>
        </authorList>
    </citation>
    <scope>NUCLEOTIDE SEQUENCE [LARGE SCALE GENOMIC DNA]</scope>
    <source>
        <strain evidence="2 3">KACC 22596</strain>
    </source>
</reference>
<keyword evidence="3" id="KW-1185">Reference proteome</keyword>
<sequence length="188" mass="20173">MLLLVVEAASPALPAWLAFPLFALALLGLVGIVYSVRGLLRLFSPAENAFTFSAAEPVFRFTLTRPGQYEVGCTRPGRWGRLFTLPPVVLEVQALAGGATQHLTPPRLSYVKRSNLGGDTTLRFDTFRASMAGEYELRNPGAAQFEPGDQLRIIPAAGFKMVLFILATIFSAFAMLGGGIVGLLALMG</sequence>
<proteinExistence type="predicted"/>
<feature type="transmembrane region" description="Helical" evidence="1">
    <location>
        <begin position="162"/>
        <end position="187"/>
    </location>
</feature>
<gene>
    <name evidence="2" type="ORF">MTP16_22475</name>
</gene>